<accession>A0A2R5F8S5</accession>
<comment type="caution">
    <text evidence="1">The sequence shown here is derived from an EMBL/GenBank/DDBJ whole genome shotgun (WGS) entry which is preliminary data.</text>
</comment>
<organism evidence="1 2">
    <name type="scientific">Novimethylophilus kurashikiensis</name>
    <dbReference type="NCBI Taxonomy" id="1825523"/>
    <lineage>
        <taxon>Bacteria</taxon>
        <taxon>Pseudomonadati</taxon>
        <taxon>Pseudomonadota</taxon>
        <taxon>Betaproteobacteria</taxon>
        <taxon>Nitrosomonadales</taxon>
        <taxon>Methylophilaceae</taxon>
        <taxon>Novimethylophilus</taxon>
    </lineage>
</organism>
<keyword evidence="1" id="KW-0347">Helicase</keyword>
<evidence type="ECO:0000313" key="1">
    <source>
        <dbReference type="EMBL" id="GBG14219.1"/>
    </source>
</evidence>
<name>A0A2R5F8S5_9PROT</name>
<keyword evidence="1" id="KW-0067">ATP-binding</keyword>
<dbReference type="GO" id="GO:0004386">
    <property type="term" value="F:helicase activity"/>
    <property type="evidence" value="ECO:0007669"/>
    <property type="project" value="UniProtKB-KW"/>
</dbReference>
<dbReference type="InterPro" id="IPR021382">
    <property type="entry name" value="DUF3014"/>
</dbReference>
<dbReference type="EMBL" id="BDOQ01000006">
    <property type="protein sequence ID" value="GBG14219.1"/>
    <property type="molecule type" value="Genomic_DNA"/>
</dbReference>
<evidence type="ECO:0000313" key="2">
    <source>
        <dbReference type="Proteomes" id="UP000245081"/>
    </source>
</evidence>
<proteinExistence type="predicted"/>
<sequence length="193" mass="22193">MDALTSLIGNQSLLKIFKTEQIIHDIVATIDNLPGPRAPMSVMPVEPARGKFIIEKTKGTIGIDQQNAIRYTPYVRLAESLDAKKLVELYVRLYPLFQQSYEELGYPGKYFNDRLMVAIDDLLAAPEFSKQIKLEQPKYYYQYADPDIESLSIGQRILVRIGIDNEMLIKNKIREIKQELIHHMHKIGTSDVR</sequence>
<reference evidence="1 2" key="1">
    <citation type="journal article" date="2018" name="Environ. Microbiol.">
        <title>Isolation and genomic characterization of Novimethylophilus kurashikiensis gen. nov. sp. nov., a new lanthanide-dependent methylotrophic species of Methylophilaceae.</title>
        <authorList>
            <person name="Lv H."/>
            <person name="Sahin N."/>
            <person name="Tani A."/>
        </authorList>
    </citation>
    <scope>NUCLEOTIDE SEQUENCE [LARGE SCALE GENOMIC DNA]</scope>
    <source>
        <strain evidence="1 2">La2-4</strain>
    </source>
</reference>
<keyword evidence="2" id="KW-1185">Reference proteome</keyword>
<keyword evidence="1" id="KW-0547">Nucleotide-binding</keyword>
<gene>
    <name evidence="1" type="ORF">NMK_1784</name>
</gene>
<dbReference type="Pfam" id="PF11219">
    <property type="entry name" value="DUF3014"/>
    <property type="match status" value="1"/>
</dbReference>
<dbReference type="AlphaFoldDB" id="A0A2R5F8S5"/>
<keyword evidence="1" id="KW-0378">Hydrolase</keyword>
<dbReference type="Proteomes" id="UP000245081">
    <property type="component" value="Unassembled WGS sequence"/>
</dbReference>
<protein>
    <submittedName>
        <fullName evidence="1">ATP-dependent DNA helicase RecG</fullName>
    </submittedName>
</protein>